<evidence type="ECO:0000256" key="1">
    <source>
        <dbReference type="ARBA" id="ARBA00023015"/>
    </source>
</evidence>
<dbReference type="InterPro" id="IPR037171">
    <property type="entry name" value="NagB/RpiA_transferase-like"/>
</dbReference>
<dbReference type="InterPro" id="IPR036388">
    <property type="entry name" value="WH-like_DNA-bd_sf"/>
</dbReference>
<dbReference type="InterPro" id="IPR001034">
    <property type="entry name" value="DeoR_HTH"/>
</dbReference>
<dbReference type="SMART" id="SM01134">
    <property type="entry name" value="DeoRC"/>
    <property type="match status" value="1"/>
</dbReference>
<dbReference type="InterPro" id="IPR014036">
    <property type="entry name" value="DeoR-like_C"/>
</dbReference>
<proteinExistence type="predicted"/>
<dbReference type="GO" id="GO:0003700">
    <property type="term" value="F:DNA-binding transcription factor activity"/>
    <property type="evidence" value="ECO:0007669"/>
    <property type="project" value="InterPro"/>
</dbReference>
<keyword evidence="2" id="KW-0804">Transcription</keyword>
<feature type="domain" description="HTH deoR-type" evidence="3">
    <location>
        <begin position="3"/>
        <end position="58"/>
    </location>
</feature>
<dbReference type="SUPFAM" id="SSF46785">
    <property type="entry name" value="Winged helix' DNA-binding domain"/>
    <property type="match status" value="1"/>
</dbReference>
<dbReference type="Pfam" id="PF00455">
    <property type="entry name" value="DeoRC"/>
    <property type="match status" value="1"/>
</dbReference>
<dbReference type="STRING" id="1299998.AUL39_02585"/>
<reference evidence="4 5" key="1">
    <citation type="submission" date="2015-12" db="EMBL/GenBank/DDBJ databases">
        <title>Draft Genome Sequence of Olsenella scatoligenes SK9K4T; a Producer of 3-Methylindole- (skatole) and 4-Methylphenol- (p-cresol) Isolated from Pig Feces.</title>
        <authorList>
            <person name="Li X."/>
            <person name="Borg B."/>
            <person name="Canibe N."/>
        </authorList>
    </citation>
    <scope>NUCLEOTIDE SEQUENCE [LARGE SCALE GENOMIC DNA]</scope>
    <source>
        <strain evidence="4 5">SK9K4</strain>
    </source>
</reference>
<evidence type="ECO:0000313" key="5">
    <source>
        <dbReference type="Proteomes" id="UP000054078"/>
    </source>
</evidence>
<keyword evidence="5" id="KW-1185">Reference proteome</keyword>
<protein>
    <recommendedName>
        <fullName evidence="3">HTH deoR-type domain-containing protein</fullName>
    </recommendedName>
</protein>
<dbReference type="PRINTS" id="PR00037">
    <property type="entry name" value="HTHLACR"/>
</dbReference>
<dbReference type="InterPro" id="IPR050313">
    <property type="entry name" value="Carb_Metab_HTH_regulators"/>
</dbReference>
<name>A0A100YXH8_TRASO</name>
<dbReference type="PANTHER" id="PTHR30363">
    <property type="entry name" value="HTH-TYPE TRANSCRIPTIONAL REGULATOR SRLR-RELATED"/>
    <property type="match status" value="1"/>
</dbReference>
<comment type="caution">
    <text evidence="4">The sequence shown here is derived from an EMBL/GenBank/DDBJ whole genome shotgun (WGS) entry which is preliminary data.</text>
</comment>
<dbReference type="Gene3D" id="1.10.10.10">
    <property type="entry name" value="Winged helix-like DNA-binding domain superfamily/Winged helix DNA-binding domain"/>
    <property type="match status" value="1"/>
</dbReference>
<dbReference type="EMBL" id="LOJF01000001">
    <property type="protein sequence ID" value="KUH59237.1"/>
    <property type="molecule type" value="Genomic_DNA"/>
</dbReference>
<evidence type="ECO:0000259" key="3">
    <source>
        <dbReference type="PROSITE" id="PS51000"/>
    </source>
</evidence>
<sequence length="256" mass="27641">MLAAERQKYILDVIHETGTVSVAQISEHCGVSSVTARTDLDAMEREGQLKRTHGGAVPVSQHVIPAVPQRVHKNARAKDAIGRRAAELVEDGETILVGSGSTTLAFLHWLGEKCGITIITNDVNGLIYVEQFLPQATPVCTGGILGREYRHFAGPMVASSLSDIYLDKVFLGADAFEPDFGFLAEFERTATTKVEFMRHARKTIILMDSSKVGASRSFVRFAAPTEVDMVIMDRDPGGIVASATAGKDGRSRVVLA</sequence>
<dbReference type="AlphaFoldDB" id="A0A100YXH8"/>
<evidence type="ECO:0000256" key="2">
    <source>
        <dbReference type="ARBA" id="ARBA00023163"/>
    </source>
</evidence>
<dbReference type="SMART" id="SM00420">
    <property type="entry name" value="HTH_DEOR"/>
    <property type="match status" value="1"/>
</dbReference>
<keyword evidence="1" id="KW-0805">Transcription regulation</keyword>
<accession>A0A100YXH8</accession>
<dbReference type="Gene3D" id="3.40.50.1360">
    <property type="match status" value="1"/>
</dbReference>
<dbReference type="PROSITE" id="PS51000">
    <property type="entry name" value="HTH_DEOR_2"/>
    <property type="match status" value="1"/>
</dbReference>
<organism evidence="4 5">
    <name type="scientific">Tractidigestivibacter scatoligenes</name>
    <name type="common">Olsenella scatoligenes</name>
    <dbReference type="NCBI Taxonomy" id="1299998"/>
    <lineage>
        <taxon>Bacteria</taxon>
        <taxon>Bacillati</taxon>
        <taxon>Actinomycetota</taxon>
        <taxon>Coriobacteriia</taxon>
        <taxon>Coriobacteriales</taxon>
        <taxon>Atopobiaceae</taxon>
        <taxon>Tractidigestivibacter</taxon>
    </lineage>
</organism>
<evidence type="ECO:0000313" key="4">
    <source>
        <dbReference type="EMBL" id="KUH59237.1"/>
    </source>
</evidence>
<dbReference type="SUPFAM" id="SSF100950">
    <property type="entry name" value="NagB/RpiA/CoA transferase-like"/>
    <property type="match status" value="1"/>
</dbReference>
<dbReference type="PANTHER" id="PTHR30363:SF44">
    <property type="entry name" value="AGA OPERON TRANSCRIPTIONAL REPRESSOR-RELATED"/>
    <property type="match status" value="1"/>
</dbReference>
<dbReference type="Proteomes" id="UP000054078">
    <property type="component" value="Unassembled WGS sequence"/>
</dbReference>
<gene>
    <name evidence="4" type="ORF">AUL39_02585</name>
</gene>
<dbReference type="InterPro" id="IPR036390">
    <property type="entry name" value="WH_DNA-bd_sf"/>
</dbReference>
<dbReference type="Pfam" id="PF08220">
    <property type="entry name" value="HTH_DeoR"/>
    <property type="match status" value="1"/>
</dbReference>